<comment type="caution">
    <text evidence="1">The sequence shown here is derived from an EMBL/GenBank/DDBJ whole genome shotgun (WGS) entry which is preliminary data.</text>
</comment>
<keyword evidence="2" id="KW-1185">Reference proteome</keyword>
<evidence type="ECO:0000313" key="1">
    <source>
        <dbReference type="EMBL" id="KAK7327278.1"/>
    </source>
</evidence>
<reference evidence="1 2" key="1">
    <citation type="submission" date="2024-01" db="EMBL/GenBank/DDBJ databases">
        <title>The genomes of 5 underutilized Papilionoideae crops provide insights into root nodulation and disease resistanc.</title>
        <authorList>
            <person name="Jiang F."/>
        </authorList>
    </citation>
    <scope>NUCLEOTIDE SEQUENCE [LARGE SCALE GENOMIC DNA]</scope>
    <source>
        <strain evidence="1">JINMINGXINNONG_FW02</strain>
        <tissue evidence="1">Leaves</tissue>
    </source>
</reference>
<protein>
    <submittedName>
        <fullName evidence="1">Uncharacterized protein</fullName>
    </submittedName>
</protein>
<dbReference type="EMBL" id="JAYMYR010000017">
    <property type="protein sequence ID" value="KAK7327278.1"/>
    <property type="molecule type" value="Genomic_DNA"/>
</dbReference>
<dbReference type="Proteomes" id="UP001374584">
    <property type="component" value="Unassembled WGS sequence"/>
</dbReference>
<proteinExistence type="predicted"/>
<sequence length="102" mass="11326">MDEICCILCPCNDKLSDFITGGEVLMFFKEEKGFVFSNCVSSVSGAESLFFSVKDVPSCDVITKCPPQAMCQAWQFRLHNSFSRIQKPSNLSSLALTILECL</sequence>
<accession>A0AAN9L5T0</accession>
<evidence type="ECO:0000313" key="2">
    <source>
        <dbReference type="Proteomes" id="UP001374584"/>
    </source>
</evidence>
<organism evidence="1 2">
    <name type="scientific">Phaseolus coccineus</name>
    <name type="common">Scarlet runner bean</name>
    <name type="synonym">Phaseolus multiflorus</name>
    <dbReference type="NCBI Taxonomy" id="3886"/>
    <lineage>
        <taxon>Eukaryota</taxon>
        <taxon>Viridiplantae</taxon>
        <taxon>Streptophyta</taxon>
        <taxon>Embryophyta</taxon>
        <taxon>Tracheophyta</taxon>
        <taxon>Spermatophyta</taxon>
        <taxon>Magnoliopsida</taxon>
        <taxon>eudicotyledons</taxon>
        <taxon>Gunneridae</taxon>
        <taxon>Pentapetalae</taxon>
        <taxon>rosids</taxon>
        <taxon>fabids</taxon>
        <taxon>Fabales</taxon>
        <taxon>Fabaceae</taxon>
        <taxon>Papilionoideae</taxon>
        <taxon>50 kb inversion clade</taxon>
        <taxon>NPAAA clade</taxon>
        <taxon>indigoferoid/millettioid clade</taxon>
        <taxon>Phaseoleae</taxon>
        <taxon>Phaseolus</taxon>
    </lineage>
</organism>
<dbReference type="AlphaFoldDB" id="A0AAN9L5T0"/>
<gene>
    <name evidence="1" type="ORF">VNO80_31645</name>
</gene>
<name>A0AAN9L5T0_PHACN</name>